<keyword evidence="5" id="KW-1185">Reference proteome</keyword>
<evidence type="ECO:0000259" key="3">
    <source>
        <dbReference type="Pfam" id="PF20434"/>
    </source>
</evidence>
<comment type="caution">
    <text evidence="4">The sequence shown here is derived from an EMBL/GenBank/DDBJ whole genome shotgun (WGS) entry which is preliminary data.</text>
</comment>
<accession>A0ABR9WC72</accession>
<name>A0ABR9WC72_9BACT</name>
<dbReference type="EMBL" id="JACYGY010000001">
    <property type="protein sequence ID" value="MBE9463023.1"/>
    <property type="molecule type" value="Genomic_DNA"/>
</dbReference>
<protein>
    <submittedName>
        <fullName evidence="4">Alpha/beta hydrolase</fullName>
    </submittedName>
</protein>
<evidence type="ECO:0000313" key="4">
    <source>
        <dbReference type="EMBL" id="MBE9463023.1"/>
    </source>
</evidence>
<dbReference type="InterPro" id="IPR049492">
    <property type="entry name" value="BD-FAE-like_dom"/>
</dbReference>
<evidence type="ECO:0000256" key="1">
    <source>
        <dbReference type="ARBA" id="ARBA00022801"/>
    </source>
</evidence>
<dbReference type="SUPFAM" id="SSF53474">
    <property type="entry name" value="alpha/beta-Hydrolases"/>
    <property type="match status" value="1"/>
</dbReference>
<sequence>MSFKISKTAKVITLLICGITAVQAQIPEKIKSIFPAGTVMHNNLAYAGDTLKRHKLDIYLPANAKENLPLVIWIHGGAWKENDKFADMGYMKNTVKSFIEEGYAFASIDYRYSTDAIFPAQIQDCNQAISWLYQNAGKYGIDKNKFAVIGFSAGGHLASLLALSNNNKIKQFTKEGKSVPFKIKAVIDFYGPSNFMALIPKIEINDPTDAVTSLFGATILERPDIATLASPTTYVDANDPPFLIFHGQKDALVPYTQSVLLRSYLLKAKVANELTIVTDAPHYGEMFDVESNRKKISLFLKTYLK</sequence>
<dbReference type="InterPro" id="IPR050300">
    <property type="entry name" value="GDXG_lipolytic_enzyme"/>
</dbReference>
<dbReference type="PANTHER" id="PTHR48081">
    <property type="entry name" value="AB HYDROLASE SUPERFAMILY PROTEIN C4A8.06C"/>
    <property type="match status" value="1"/>
</dbReference>
<organism evidence="4 5">
    <name type="scientific">Dyadobacter subterraneus</name>
    <dbReference type="NCBI Taxonomy" id="2773304"/>
    <lineage>
        <taxon>Bacteria</taxon>
        <taxon>Pseudomonadati</taxon>
        <taxon>Bacteroidota</taxon>
        <taxon>Cytophagia</taxon>
        <taxon>Cytophagales</taxon>
        <taxon>Spirosomataceae</taxon>
        <taxon>Dyadobacter</taxon>
    </lineage>
</organism>
<evidence type="ECO:0000256" key="2">
    <source>
        <dbReference type="SAM" id="SignalP"/>
    </source>
</evidence>
<feature type="domain" description="BD-FAE-like" evidence="3">
    <location>
        <begin position="56"/>
        <end position="265"/>
    </location>
</feature>
<keyword evidence="2" id="KW-0732">Signal</keyword>
<dbReference type="RefSeq" id="WP_194121184.1">
    <property type="nucleotide sequence ID" value="NZ_JACYGY010000001.1"/>
</dbReference>
<feature type="chain" id="PRO_5047051865" evidence="2">
    <location>
        <begin position="25"/>
        <end position="305"/>
    </location>
</feature>
<feature type="signal peptide" evidence="2">
    <location>
        <begin position="1"/>
        <end position="24"/>
    </location>
</feature>
<reference evidence="5" key="1">
    <citation type="submission" date="2023-07" db="EMBL/GenBank/DDBJ databases">
        <title>Dyadobacter sp. nov 'subterranea' isolated from contaminted grondwater.</title>
        <authorList>
            <person name="Szabo I."/>
            <person name="Al-Omari J."/>
            <person name="Szerdahelyi S.G."/>
            <person name="Rado J."/>
        </authorList>
    </citation>
    <scope>NUCLEOTIDE SEQUENCE [LARGE SCALE GENOMIC DNA]</scope>
    <source>
        <strain evidence="5">UP-52</strain>
    </source>
</reference>
<gene>
    <name evidence="4" type="ORF">IEE83_14140</name>
</gene>
<dbReference type="PANTHER" id="PTHR48081:SF13">
    <property type="entry name" value="ALPHA_BETA HYDROLASE"/>
    <property type="match status" value="1"/>
</dbReference>
<keyword evidence="1 4" id="KW-0378">Hydrolase</keyword>
<dbReference type="GO" id="GO:0016787">
    <property type="term" value="F:hydrolase activity"/>
    <property type="evidence" value="ECO:0007669"/>
    <property type="project" value="UniProtKB-KW"/>
</dbReference>
<dbReference type="Gene3D" id="3.40.50.1820">
    <property type="entry name" value="alpha/beta hydrolase"/>
    <property type="match status" value="1"/>
</dbReference>
<dbReference type="Pfam" id="PF20434">
    <property type="entry name" value="BD-FAE"/>
    <property type="match status" value="1"/>
</dbReference>
<dbReference type="InterPro" id="IPR029058">
    <property type="entry name" value="AB_hydrolase_fold"/>
</dbReference>
<proteinExistence type="predicted"/>
<evidence type="ECO:0000313" key="5">
    <source>
        <dbReference type="Proteomes" id="UP000634134"/>
    </source>
</evidence>
<dbReference type="Proteomes" id="UP000634134">
    <property type="component" value="Unassembled WGS sequence"/>
</dbReference>